<keyword evidence="2" id="KW-1185">Reference proteome</keyword>
<accession>A0A2Z7DET2</accession>
<organism evidence="1 2">
    <name type="scientific">Dorcoceras hygrometricum</name>
    <dbReference type="NCBI Taxonomy" id="472368"/>
    <lineage>
        <taxon>Eukaryota</taxon>
        <taxon>Viridiplantae</taxon>
        <taxon>Streptophyta</taxon>
        <taxon>Embryophyta</taxon>
        <taxon>Tracheophyta</taxon>
        <taxon>Spermatophyta</taxon>
        <taxon>Magnoliopsida</taxon>
        <taxon>eudicotyledons</taxon>
        <taxon>Gunneridae</taxon>
        <taxon>Pentapetalae</taxon>
        <taxon>asterids</taxon>
        <taxon>lamiids</taxon>
        <taxon>Lamiales</taxon>
        <taxon>Gesneriaceae</taxon>
        <taxon>Didymocarpoideae</taxon>
        <taxon>Trichosporeae</taxon>
        <taxon>Loxocarpinae</taxon>
        <taxon>Dorcoceras</taxon>
    </lineage>
</organism>
<proteinExistence type="predicted"/>
<gene>
    <name evidence="1" type="ORF">F511_31272</name>
</gene>
<reference evidence="1 2" key="1">
    <citation type="journal article" date="2015" name="Proc. Natl. Acad. Sci. U.S.A.">
        <title>The resurrection genome of Boea hygrometrica: A blueprint for survival of dehydration.</title>
        <authorList>
            <person name="Xiao L."/>
            <person name="Yang G."/>
            <person name="Zhang L."/>
            <person name="Yang X."/>
            <person name="Zhao S."/>
            <person name="Ji Z."/>
            <person name="Zhou Q."/>
            <person name="Hu M."/>
            <person name="Wang Y."/>
            <person name="Chen M."/>
            <person name="Xu Y."/>
            <person name="Jin H."/>
            <person name="Xiao X."/>
            <person name="Hu G."/>
            <person name="Bao F."/>
            <person name="Hu Y."/>
            <person name="Wan P."/>
            <person name="Li L."/>
            <person name="Deng X."/>
            <person name="Kuang T."/>
            <person name="Xiang C."/>
            <person name="Zhu J.K."/>
            <person name="Oliver M.J."/>
            <person name="He Y."/>
        </authorList>
    </citation>
    <scope>NUCLEOTIDE SEQUENCE [LARGE SCALE GENOMIC DNA]</scope>
    <source>
        <strain evidence="2">cv. XS01</strain>
    </source>
</reference>
<evidence type="ECO:0000313" key="2">
    <source>
        <dbReference type="Proteomes" id="UP000250235"/>
    </source>
</evidence>
<evidence type="ECO:0000313" key="1">
    <source>
        <dbReference type="EMBL" id="KZV58437.1"/>
    </source>
</evidence>
<dbReference type="Proteomes" id="UP000250235">
    <property type="component" value="Unassembled WGS sequence"/>
</dbReference>
<dbReference type="EMBL" id="KQ986767">
    <property type="protein sequence ID" value="KZV58437.1"/>
    <property type="molecule type" value="Genomic_DNA"/>
</dbReference>
<protein>
    <submittedName>
        <fullName evidence="1">Uncharacterized protein</fullName>
    </submittedName>
</protein>
<sequence length="247" mass="27154">MGSNPSTESNYNTAVNSKDKMQILCMKNGTTAEGYNRRREPKDSNLAQRNLQRICGHGVCRTCGRYPLTPTRTPLPDASTAQPAVAQPMNCANKTDSIQHMQHQSYTEVHTTATSQFIQAITTLNYKLQIRTSVFCATITTNGVPRNLIHNLNEVTSIILKRCKTQNHTAGSYNSKQQLSYTSNSTGSLNKRSSWIRANTPTLEIHVSIAAASYQNATTEIPTADAITQRLIPSTTADIFPTSDSNT</sequence>
<dbReference type="AlphaFoldDB" id="A0A2Z7DET2"/>
<name>A0A2Z7DET2_9LAMI</name>